<evidence type="ECO:0000256" key="3">
    <source>
        <dbReference type="ARBA" id="ARBA00022989"/>
    </source>
</evidence>
<dbReference type="PANTHER" id="PTHR30168:SF0">
    <property type="entry name" value="INNER MEMBRANE PROTEIN"/>
    <property type="match status" value="1"/>
</dbReference>
<evidence type="ECO:0000256" key="2">
    <source>
        <dbReference type="ARBA" id="ARBA00022692"/>
    </source>
</evidence>
<keyword evidence="4 6" id="KW-0472">Membrane</keyword>
<dbReference type="GO" id="GO:0016020">
    <property type="term" value="C:membrane"/>
    <property type="evidence" value="ECO:0007669"/>
    <property type="project" value="UniProtKB-SubCell"/>
</dbReference>
<accession>A0A0F6TSH1</accession>
<dbReference type="OrthoDB" id="9774900at2"/>
<dbReference type="KEGG" id="kge:TQ33_2278"/>
<evidence type="ECO:0000256" key="5">
    <source>
        <dbReference type="SAM" id="MobiDB-lite"/>
    </source>
</evidence>
<reference evidence="7 8" key="1">
    <citation type="submission" date="2015-02" db="EMBL/GenBank/DDBJ databases">
        <title>Complete genome sequence of Kangiella geojedonensis strain YCS-5T.</title>
        <authorList>
            <person name="Kim K.M."/>
        </authorList>
    </citation>
    <scope>NUCLEOTIDE SEQUENCE [LARGE SCALE GENOMIC DNA]</scope>
    <source>
        <strain evidence="7 8">YCS-5</strain>
    </source>
</reference>
<evidence type="ECO:0000256" key="6">
    <source>
        <dbReference type="SAM" id="Phobius"/>
    </source>
</evidence>
<evidence type="ECO:0000313" key="8">
    <source>
        <dbReference type="Proteomes" id="UP000034071"/>
    </source>
</evidence>
<feature type="transmembrane region" description="Helical" evidence="6">
    <location>
        <begin position="23"/>
        <end position="41"/>
    </location>
</feature>
<dbReference type="RefSeq" id="WP_046562171.1">
    <property type="nucleotide sequence ID" value="NZ_CP010975.1"/>
</dbReference>
<name>A0A0F6TSH1_9GAMM</name>
<dbReference type="HOGENOM" id="CLU_059329_0_0_6"/>
<dbReference type="Pfam" id="PF04228">
    <property type="entry name" value="Zn_peptidase"/>
    <property type="match status" value="1"/>
</dbReference>
<organism evidence="7 8">
    <name type="scientific">Kangiella geojedonensis</name>
    <dbReference type="NCBI Taxonomy" id="914150"/>
    <lineage>
        <taxon>Bacteria</taxon>
        <taxon>Pseudomonadati</taxon>
        <taxon>Pseudomonadota</taxon>
        <taxon>Gammaproteobacteria</taxon>
        <taxon>Kangiellales</taxon>
        <taxon>Kangiellaceae</taxon>
        <taxon>Kangiella</taxon>
    </lineage>
</organism>
<dbReference type="Proteomes" id="UP000034071">
    <property type="component" value="Chromosome"/>
</dbReference>
<proteinExistence type="predicted"/>
<evidence type="ECO:0000256" key="4">
    <source>
        <dbReference type="ARBA" id="ARBA00023136"/>
    </source>
</evidence>
<evidence type="ECO:0000313" key="7">
    <source>
        <dbReference type="EMBL" id="AKE53199.1"/>
    </source>
</evidence>
<keyword evidence="8" id="KW-1185">Reference proteome</keyword>
<feature type="region of interest" description="Disordered" evidence="5">
    <location>
        <begin position="52"/>
        <end position="71"/>
    </location>
</feature>
<dbReference type="PATRIC" id="fig|914150.5.peg.2309"/>
<sequence>MKWRNRRRSSNIDDRRGQRMKSGAKFSIGGIIMALIAIFVFKQDPMQVVSGMVGGQSSQSTSTEQTNYQPSAEEQDVYDFVSVVLADTEDTWTQIYRQSNAKYPHPTLVIYRDRTPTACGTGQAASGPFYCPADQKIYLDLSFLGELKRMGASGDFAVAYVLAHEVGHHIQTVTGISSKVRKAQSQTNNAGQNALQVKMELQADCLAGVWANQTQQRTQFLESGDLEEALSAAEAVGDDTLMKRAGVPPRRENFTHGSSKERMNWFKRGANTGLIGSCDTFNGVI</sequence>
<comment type="subcellular location">
    <subcellularLocation>
        <location evidence="1">Membrane</location>
        <topology evidence="1">Single-pass membrane protein</topology>
    </subcellularLocation>
</comment>
<protein>
    <submittedName>
        <fullName evidence="7">Metallopeptidase</fullName>
    </submittedName>
</protein>
<evidence type="ECO:0000256" key="1">
    <source>
        <dbReference type="ARBA" id="ARBA00004167"/>
    </source>
</evidence>
<gene>
    <name evidence="7" type="ORF">TQ33_2278</name>
</gene>
<keyword evidence="3 6" id="KW-1133">Transmembrane helix</keyword>
<dbReference type="EMBL" id="CP010975">
    <property type="protein sequence ID" value="AKE53199.1"/>
    <property type="molecule type" value="Genomic_DNA"/>
</dbReference>
<dbReference type="InterPro" id="IPR007343">
    <property type="entry name" value="Uncharacterised_pept_Zn_put"/>
</dbReference>
<feature type="compositionally biased region" description="Low complexity" evidence="5">
    <location>
        <begin position="52"/>
        <end position="63"/>
    </location>
</feature>
<dbReference type="PANTHER" id="PTHR30168">
    <property type="entry name" value="PUTATIVE MEMBRANE PROTEIN YPFJ"/>
    <property type="match status" value="1"/>
</dbReference>
<dbReference type="AlphaFoldDB" id="A0A0F6TSH1"/>
<keyword evidence="2 6" id="KW-0812">Transmembrane</keyword>